<evidence type="ECO:0000313" key="1">
    <source>
        <dbReference type="EMBL" id="KAJ2900447.1"/>
    </source>
</evidence>
<sequence length="999" mass="111979">MSDVQIDSAAFHRRAKRLVDSLKLWLLGYEFPNTLMLVTKTKFYIVASPKKAKILEALQKTPGGVSVEILMHGKEADKNKEVFGKIVAALKSSGPTIGTITHKLTDGKLVEEWVAEFAASKASFTEAEFGPVLSRIIAVKEDTEVKYEKTASGLCATVMRDYFIEEMAGTFDQEKSITNEKMADRVAAVLTNEKLAKKLFSKVPALDMAEWSSHPLVMSGGQYDLSPEAESSTALLHAGTVVCTLSMRYFMYNATISRTFMIDPSPEQDKNYSFLLDLQKQMLGWMKPGESMGALYVKAEKYVKEQRPDLSGNFVADCGGVTGIELFDGVHAFSPGNAELLQANMVVLLRVGLQDLVNAKATDKLSKTYAYQLIDTVAVKDGDVAAEVLTSCSKEPNDVSFFFNDDEAAPSSKPDVKREAKADSKREGNGAEARPSTRKSAILPSKFRSEEKGDESTARKRREHQKELLNRLLAEGRRRFAGEEGDDGEETRVVKKFESYKRETALPREVRNCKILVDERADSIILPIYGMSVPFHVSTLKNISRNDEGDYVYLRLNLVSPGQGVGKKDGLPVEDPGNTFVRSLTFRSTDIVRMNEIYQSITALKRDQVKRETEKAQLADIVEQDRLMPTVGQRPTRLPDVFMRPVAEGKRFPSALEIHSNGLRYMAAGRGGGSAVDILFNNIRHLFFQPCDNELLVLIHVHLRNPIMLGKKKIQDIQFYREASDASFDETGNRRRRIRYGDEDEIEAEQEERRRRRQLNKEFKEFAGKIAESSNHEVEVDTPFREVAFNGVPARSNVLLQPTVDCLVHLSDTPFFIITVADVEIVHLERVQFGLKNFDMVFVFKEFKRVPVHVNTVPMTQLDNVKEWLDSVNLPYTEGPVNLNWAQIMKTINKDPAGFYEDGGWAFLAQDSDAEGEESEEEESEFTVSEDEFAESESESSADSEFGTESDDSDAGDDDEESGEEWDALEAKAIADDQKRAHPAESPPSRGNAKRPRKR</sequence>
<name>A0ACC1M9W5_9FUNG</name>
<organism evidence="1 2">
    <name type="scientific">Coemansia aciculifera</name>
    <dbReference type="NCBI Taxonomy" id="417176"/>
    <lineage>
        <taxon>Eukaryota</taxon>
        <taxon>Fungi</taxon>
        <taxon>Fungi incertae sedis</taxon>
        <taxon>Zoopagomycota</taxon>
        <taxon>Kickxellomycotina</taxon>
        <taxon>Kickxellomycetes</taxon>
        <taxon>Kickxellales</taxon>
        <taxon>Kickxellaceae</taxon>
        <taxon>Coemansia</taxon>
    </lineage>
</organism>
<dbReference type="EMBL" id="JANBVB010000005">
    <property type="protein sequence ID" value="KAJ2900447.1"/>
    <property type="molecule type" value="Genomic_DNA"/>
</dbReference>
<protein>
    <submittedName>
        <fullName evidence="1">FACT complex subunit spt16</fullName>
        <ecNumber evidence="1">3.4.11.9</ecNumber>
    </submittedName>
</protein>
<proteinExistence type="predicted"/>
<evidence type="ECO:0000313" key="2">
    <source>
        <dbReference type="Proteomes" id="UP001139981"/>
    </source>
</evidence>
<dbReference type="EC" id="3.4.11.9" evidence="1"/>
<gene>
    <name evidence="1" type="primary">SPT16</name>
    <name evidence="1" type="ORF">IWW38_000500</name>
</gene>
<keyword evidence="1" id="KW-0031">Aminopeptidase</keyword>
<keyword evidence="1" id="KW-0645">Protease</keyword>
<reference evidence="1" key="1">
    <citation type="submission" date="2022-07" db="EMBL/GenBank/DDBJ databases">
        <title>Phylogenomic reconstructions and comparative analyses of Kickxellomycotina fungi.</title>
        <authorList>
            <person name="Reynolds N.K."/>
            <person name="Stajich J.E."/>
            <person name="Barry K."/>
            <person name="Grigoriev I.V."/>
            <person name="Crous P."/>
            <person name="Smith M.E."/>
        </authorList>
    </citation>
    <scope>NUCLEOTIDE SEQUENCE</scope>
    <source>
        <strain evidence="1">CBS 190363</strain>
    </source>
</reference>
<dbReference type="Proteomes" id="UP001139981">
    <property type="component" value="Unassembled WGS sequence"/>
</dbReference>
<comment type="caution">
    <text evidence="1">The sequence shown here is derived from an EMBL/GenBank/DDBJ whole genome shotgun (WGS) entry which is preliminary data.</text>
</comment>
<keyword evidence="1" id="KW-0378">Hydrolase</keyword>
<accession>A0ACC1M9W5</accession>
<keyword evidence="2" id="KW-1185">Reference proteome</keyword>